<dbReference type="SMART" id="SM00331">
    <property type="entry name" value="PP2C_SIG"/>
    <property type="match status" value="1"/>
</dbReference>
<evidence type="ECO:0000256" key="1">
    <source>
        <dbReference type="ARBA" id="ARBA00022801"/>
    </source>
</evidence>
<keyword evidence="1" id="KW-0378">Hydrolase</keyword>
<dbReference type="InterPro" id="IPR001932">
    <property type="entry name" value="PPM-type_phosphatase-like_dom"/>
</dbReference>
<dbReference type="RefSeq" id="WP_185623933.1">
    <property type="nucleotide sequence ID" value="NZ_JABGBW010000002.1"/>
</dbReference>
<organism evidence="3 4">
    <name type="scientific">Peptostreptococcus canis</name>
    <dbReference type="NCBI Taxonomy" id="1159213"/>
    <lineage>
        <taxon>Bacteria</taxon>
        <taxon>Bacillati</taxon>
        <taxon>Bacillota</taxon>
        <taxon>Clostridia</taxon>
        <taxon>Peptostreptococcales</taxon>
        <taxon>Peptostreptococcaceae</taxon>
        <taxon>Peptostreptococcus</taxon>
    </lineage>
</organism>
<evidence type="ECO:0000313" key="3">
    <source>
        <dbReference type="EMBL" id="MBC2575916.1"/>
    </source>
</evidence>
<dbReference type="InterPro" id="IPR029016">
    <property type="entry name" value="GAF-like_dom_sf"/>
</dbReference>
<evidence type="ECO:0000259" key="2">
    <source>
        <dbReference type="SMART" id="SM00331"/>
    </source>
</evidence>
<evidence type="ECO:0000313" key="4">
    <source>
        <dbReference type="Proteomes" id="UP000713904"/>
    </source>
</evidence>
<dbReference type="InterPro" id="IPR003018">
    <property type="entry name" value="GAF"/>
</dbReference>
<dbReference type="Gene3D" id="3.30.450.40">
    <property type="match status" value="1"/>
</dbReference>
<dbReference type="InterPro" id="IPR036457">
    <property type="entry name" value="PPM-type-like_dom_sf"/>
</dbReference>
<dbReference type="Proteomes" id="UP000713904">
    <property type="component" value="Unassembled WGS sequence"/>
</dbReference>
<feature type="domain" description="PPM-type phosphatase" evidence="2">
    <location>
        <begin position="368"/>
        <end position="586"/>
    </location>
</feature>
<accession>A0ABR6TKH7</accession>
<dbReference type="SUPFAM" id="SSF55781">
    <property type="entry name" value="GAF domain-like"/>
    <property type="match status" value="1"/>
</dbReference>
<dbReference type="PANTHER" id="PTHR43156:SF2">
    <property type="entry name" value="STAGE II SPORULATION PROTEIN E"/>
    <property type="match status" value="1"/>
</dbReference>
<comment type="caution">
    <text evidence="3">The sequence shown here is derived from an EMBL/GenBank/DDBJ whole genome shotgun (WGS) entry which is preliminary data.</text>
</comment>
<dbReference type="EMBL" id="JABGBW010000002">
    <property type="protein sequence ID" value="MBC2575916.1"/>
    <property type="molecule type" value="Genomic_DNA"/>
</dbReference>
<dbReference type="PANTHER" id="PTHR43156">
    <property type="entry name" value="STAGE II SPORULATION PROTEIN E-RELATED"/>
    <property type="match status" value="1"/>
</dbReference>
<keyword evidence="4" id="KW-1185">Reference proteome</keyword>
<reference evidence="3 4" key="1">
    <citation type="submission" date="2020-05" db="EMBL/GenBank/DDBJ databases">
        <title>Draft genome of xy-202 and genomic insight in genome of the genus Peptostreptococcus.</title>
        <authorList>
            <person name="Zhang Z."/>
        </authorList>
    </citation>
    <scope>NUCLEOTIDE SEQUENCE [LARGE SCALE GENOMIC DNA]</scope>
    <source>
        <strain evidence="3 4">DSM 27025</strain>
    </source>
</reference>
<dbReference type="InterPro" id="IPR052016">
    <property type="entry name" value="Bact_Sigma-Reg"/>
</dbReference>
<proteinExistence type="predicted"/>
<dbReference type="Pfam" id="PF07228">
    <property type="entry name" value="SpoIIE"/>
    <property type="match status" value="1"/>
</dbReference>
<protein>
    <submittedName>
        <fullName evidence="3">SpoIIE family protein phosphatase</fullName>
    </submittedName>
</protein>
<dbReference type="Pfam" id="PF13185">
    <property type="entry name" value="GAF_2"/>
    <property type="match status" value="1"/>
</dbReference>
<gene>
    <name evidence="3" type="ORF">HLB29_04370</name>
</gene>
<dbReference type="Gene3D" id="3.60.40.10">
    <property type="entry name" value="PPM-type phosphatase domain"/>
    <property type="match status" value="1"/>
</dbReference>
<name>A0ABR6TKH7_9FIRM</name>
<sequence>MKYIDKMKNLVEISKIVTESDNFYEIKDLIINKMLGVVHPTKACVNLFYGDDFRYAHLVCSATLDHIPSLFPQNEPHGSKIDFSVYPQYIHDAVREKKQIIIDNIFEDERAKGEEEMALKEKYVGRAVFPFVLENKTVGFMTCYTKKDEKLEQSDIDFISQVASLMTLSISITEKNQGINNLVRKLRSSINNINKASIQMYSLKDLNYYLSKMTSVLRDTLHSKYSIIILYEKNTDGGFDIKTKSDVSFDFTEEFELILNGIINSKDSNGINNNINMTLKDDTYISSYIYHRIIIDSSTKLLVLCAGDKEYSNDDANSLSILIKQISMGIHTYEFSIIEEKHKDIENDLSILRKQQRLIMDSSNIQTFNKKEMFFYHEPAKIVGGDFYHAIELEDRISFIVADVMGHGVASNYIVAMIKGAFDILVQYSDSPKEILSKMNDHLFDEFDEMGIYATAIVGVFSKRNFKMNISSAGHYFPFITYADGTINHDQEQKRGLPIGIVEHSTYYNIEIDGNNISDMCFYTDGILEMQNEKGEEFGEKRLEQFLIENYKKDKDELLKNIKELVDKFIYNKEKKDDILMVFLKNKK</sequence>